<dbReference type="InterPro" id="IPR023042">
    <property type="entry name" value="Peptidase_M17_leu_NH2_pept"/>
</dbReference>
<dbReference type="PRINTS" id="PR00481">
    <property type="entry name" value="LAMNOPPTDASE"/>
</dbReference>
<dbReference type="Pfam" id="PF02789">
    <property type="entry name" value="Peptidase_M17_N"/>
    <property type="match status" value="1"/>
</dbReference>
<dbReference type="GO" id="GO:0030145">
    <property type="term" value="F:manganese ion binding"/>
    <property type="evidence" value="ECO:0007669"/>
    <property type="project" value="UniProtKB-UniRule"/>
</dbReference>
<dbReference type="RefSeq" id="WP_180525345.1">
    <property type="nucleotide sequence ID" value="NZ_FUKP01000025.1"/>
</dbReference>
<evidence type="ECO:0000313" key="11">
    <source>
        <dbReference type="Proteomes" id="UP000196230"/>
    </source>
</evidence>
<dbReference type="EC" id="3.4.11.1" evidence="8"/>
<feature type="binding site" evidence="8">
    <location>
        <position position="272"/>
    </location>
    <ligand>
        <name>Mn(2+)</name>
        <dbReference type="ChEBI" id="CHEBI:29035"/>
        <label>2</label>
    </ligand>
</feature>
<dbReference type="Gene3D" id="3.40.630.10">
    <property type="entry name" value="Zn peptidases"/>
    <property type="match status" value="1"/>
</dbReference>
<dbReference type="InterPro" id="IPR043472">
    <property type="entry name" value="Macro_dom-like"/>
</dbReference>
<reference evidence="10 11" key="1">
    <citation type="submission" date="2017-02" db="EMBL/GenBank/DDBJ databases">
        <authorList>
            <person name="Peterson S.W."/>
        </authorList>
    </citation>
    <scope>NUCLEOTIDE SEQUENCE [LARGE SCALE GENOMIC DNA]</scope>
    <source>
        <strain evidence="10 11">2B3F</strain>
    </source>
</reference>
<name>A0A1R4IT30_9MICC</name>
<comment type="function">
    <text evidence="7 8">Presumably involved in the processing and regular turnover of intracellular proteins. Catalyzes the removal of unsubstituted N-terminal amino acids from various peptides.</text>
</comment>
<dbReference type="GO" id="GO:0006508">
    <property type="term" value="P:proteolysis"/>
    <property type="evidence" value="ECO:0007669"/>
    <property type="project" value="UniProtKB-KW"/>
</dbReference>
<proteinExistence type="inferred from homology"/>
<evidence type="ECO:0000259" key="9">
    <source>
        <dbReference type="PROSITE" id="PS00631"/>
    </source>
</evidence>
<comment type="subcellular location">
    <subcellularLocation>
        <location evidence="8">Cytoplasm</location>
    </subcellularLocation>
</comment>
<evidence type="ECO:0000256" key="7">
    <source>
        <dbReference type="ARBA" id="ARBA00049972"/>
    </source>
</evidence>
<feature type="active site" evidence="8">
    <location>
        <position position="284"/>
    </location>
</feature>
<evidence type="ECO:0000313" key="10">
    <source>
        <dbReference type="EMBL" id="SJN22715.1"/>
    </source>
</evidence>
<dbReference type="PANTHER" id="PTHR11963:SF23">
    <property type="entry name" value="CYTOSOL AMINOPEPTIDASE"/>
    <property type="match status" value="1"/>
</dbReference>
<dbReference type="HAMAP" id="MF_00181">
    <property type="entry name" value="Cytosol_peptidase_M17"/>
    <property type="match status" value="1"/>
</dbReference>
<keyword evidence="5 8" id="KW-0645">Protease</keyword>
<comment type="catalytic activity">
    <reaction evidence="2 8">
        <text>Release of an N-terminal amino acid, preferentially leucine, but not glutamic or aspartic acids.</text>
        <dbReference type="EC" id="3.4.11.10"/>
    </reaction>
</comment>
<dbReference type="SUPFAM" id="SSF53187">
    <property type="entry name" value="Zn-dependent exopeptidases"/>
    <property type="match status" value="1"/>
</dbReference>
<evidence type="ECO:0000256" key="5">
    <source>
        <dbReference type="ARBA" id="ARBA00022670"/>
    </source>
</evidence>
<evidence type="ECO:0000256" key="4">
    <source>
        <dbReference type="ARBA" id="ARBA00022438"/>
    </source>
</evidence>
<keyword evidence="8" id="KW-0479">Metal-binding</keyword>
<keyword evidence="8" id="KW-0963">Cytoplasm</keyword>
<dbReference type="Gene3D" id="3.40.220.10">
    <property type="entry name" value="Leucine Aminopeptidase, subunit E, domain 1"/>
    <property type="match status" value="1"/>
</dbReference>
<feature type="active site" evidence="8">
    <location>
        <position position="358"/>
    </location>
</feature>
<protein>
    <recommendedName>
        <fullName evidence="8">Probable cytosol aminopeptidase</fullName>
        <ecNumber evidence="8">3.4.11.1</ecNumber>
    </recommendedName>
    <alternativeName>
        <fullName evidence="8">Leucine aminopeptidase</fullName>
        <shortName evidence="8">LAP</shortName>
        <ecNumber evidence="8">3.4.11.10</ecNumber>
    </alternativeName>
    <alternativeName>
        <fullName evidence="8">Leucyl aminopeptidase</fullName>
    </alternativeName>
</protein>
<evidence type="ECO:0000256" key="2">
    <source>
        <dbReference type="ARBA" id="ARBA00000967"/>
    </source>
</evidence>
<gene>
    <name evidence="8" type="primary">pepA</name>
    <name evidence="10" type="ORF">FM125_04270</name>
</gene>
<keyword evidence="6 8" id="KW-0378">Hydrolase</keyword>
<dbReference type="SUPFAM" id="SSF52949">
    <property type="entry name" value="Macro domain-like"/>
    <property type="match status" value="1"/>
</dbReference>
<dbReference type="AlphaFoldDB" id="A0A1R4IT30"/>
<dbReference type="EC" id="3.4.11.10" evidence="8"/>
<dbReference type="Pfam" id="PF00883">
    <property type="entry name" value="Peptidase_M17"/>
    <property type="match status" value="1"/>
</dbReference>
<evidence type="ECO:0000256" key="8">
    <source>
        <dbReference type="HAMAP-Rule" id="MF_00181"/>
    </source>
</evidence>
<comment type="similarity">
    <text evidence="3 8">Belongs to the peptidase M17 family.</text>
</comment>
<feature type="binding site" evidence="8">
    <location>
        <position position="356"/>
    </location>
    <ligand>
        <name>Mn(2+)</name>
        <dbReference type="ChEBI" id="CHEBI:29035"/>
        <label>1</label>
    </ligand>
</feature>
<dbReference type="PROSITE" id="PS00631">
    <property type="entry name" value="CYTOSOL_AP"/>
    <property type="match status" value="1"/>
</dbReference>
<feature type="binding site" evidence="8">
    <location>
        <position position="277"/>
    </location>
    <ligand>
        <name>Mn(2+)</name>
        <dbReference type="ChEBI" id="CHEBI:29035"/>
        <label>1</label>
    </ligand>
</feature>
<dbReference type="PANTHER" id="PTHR11963">
    <property type="entry name" value="LEUCINE AMINOPEPTIDASE-RELATED"/>
    <property type="match status" value="1"/>
</dbReference>
<sequence>METRTDDVITTDRPTLTTCTLEGTDAAALVIGVGTGADGAELLANPLPADAAERLQSLLEPLGVSGKADEVVRVPGVEGCPVELVVLTGVGSVEDAEPTEEALRRAAGAAVRALAGTEKVAVGLPADTAERLAAVAEGAGMGSYAFTAHKSAKDAEAARRSAPVSALSFVTEAADAEAVLERAGHIADAVCATRDLINTPPSHLYPETFAKTVEEDLAGSGVSVKVWDDKQLLAEGFGGIMGVGQGSSRLPRLVRIEHAPADAAAHIAIVGKGITFDTGGISLKPATSMTTMKSDMGGAASVFAVVRAAARLGLKVKVTGWLALAENMPSDTAIRPSDVLTMYGGKTVEVMNTDAEGRLVMADAIVAATEETPDVVMDIATLTGAQMIALGTRTTGIMGDDEIRDELVATADRVGETAWAMPIPENLRASLDSRVADISNVGDRFGGMMSAAAFLRDFVDASRDESERAESPTPWAHLDIAGPSFNESAPYGYTPKDATGTMVRTLIGFIAGRAG</sequence>
<dbReference type="Proteomes" id="UP000196230">
    <property type="component" value="Unassembled WGS sequence"/>
</dbReference>
<keyword evidence="4 8" id="KW-0031">Aminopeptidase</keyword>
<accession>A0A1R4IT30</accession>
<organism evidence="10 11">
    <name type="scientific">Micrococcus lylae</name>
    <dbReference type="NCBI Taxonomy" id="1273"/>
    <lineage>
        <taxon>Bacteria</taxon>
        <taxon>Bacillati</taxon>
        <taxon>Actinomycetota</taxon>
        <taxon>Actinomycetes</taxon>
        <taxon>Micrococcales</taxon>
        <taxon>Micrococcaceae</taxon>
        <taxon>Micrococcus</taxon>
    </lineage>
</organism>
<dbReference type="GO" id="GO:0005737">
    <property type="term" value="C:cytoplasm"/>
    <property type="evidence" value="ECO:0007669"/>
    <property type="project" value="UniProtKB-SubCell"/>
</dbReference>
<dbReference type="InterPro" id="IPR000819">
    <property type="entry name" value="Peptidase_M17_C"/>
</dbReference>
<feature type="binding site" evidence="8">
    <location>
        <position position="354"/>
    </location>
    <ligand>
        <name>Mn(2+)</name>
        <dbReference type="ChEBI" id="CHEBI:29035"/>
        <label>1</label>
    </ligand>
</feature>
<evidence type="ECO:0000256" key="6">
    <source>
        <dbReference type="ARBA" id="ARBA00022801"/>
    </source>
</evidence>
<feature type="binding site" evidence="8">
    <location>
        <position position="295"/>
    </location>
    <ligand>
        <name>Mn(2+)</name>
        <dbReference type="ChEBI" id="CHEBI:29035"/>
        <label>2</label>
    </ligand>
</feature>
<evidence type="ECO:0000256" key="3">
    <source>
        <dbReference type="ARBA" id="ARBA00009528"/>
    </source>
</evidence>
<evidence type="ECO:0000256" key="1">
    <source>
        <dbReference type="ARBA" id="ARBA00000135"/>
    </source>
</evidence>
<dbReference type="EMBL" id="FUKP01000025">
    <property type="protein sequence ID" value="SJN22715.1"/>
    <property type="molecule type" value="Genomic_DNA"/>
</dbReference>
<dbReference type="CDD" id="cd00433">
    <property type="entry name" value="Peptidase_M17"/>
    <property type="match status" value="1"/>
</dbReference>
<feature type="binding site" evidence="8">
    <location>
        <position position="356"/>
    </location>
    <ligand>
        <name>Mn(2+)</name>
        <dbReference type="ChEBI" id="CHEBI:29035"/>
        <label>2</label>
    </ligand>
</feature>
<feature type="binding site" evidence="8">
    <location>
        <position position="277"/>
    </location>
    <ligand>
        <name>Mn(2+)</name>
        <dbReference type="ChEBI" id="CHEBI:29035"/>
        <label>2</label>
    </ligand>
</feature>
<comment type="catalytic activity">
    <reaction evidence="1 8">
        <text>Release of an N-terminal amino acid, Xaa-|-Yaa-, in which Xaa is preferably Leu, but may be other amino acids including Pro although not Arg or Lys, and Yaa may be Pro. Amino acid amides and methyl esters are also readily hydrolyzed, but rates on arylamides are exceedingly low.</text>
        <dbReference type="EC" id="3.4.11.1"/>
    </reaction>
</comment>
<dbReference type="GO" id="GO:0070006">
    <property type="term" value="F:metalloaminopeptidase activity"/>
    <property type="evidence" value="ECO:0007669"/>
    <property type="project" value="InterPro"/>
</dbReference>
<keyword evidence="8" id="KW-0464">Manganese</keyword>
<dbReference type="NCBIfam" id="NF002073">
    <property type="entry name" value="PRK00913.1-2"/>
    <property type="match status" value="1"/>
</dbReference>
<feature type="domain" description="Cytosol aminopeptidase" evidence="9">
    <location>
        <begin position="352"/>
        <end position="359"/>
    </location>
</feature>
<comment type="cofactor">
    <cofactor evidence="8">
        <name>Mn(2+)</name>
        <dbReference type="ChEBI" id="CHEBI:29035"/>
    </cofactor>
    <text evidence="8">Binds 2 manganese ions per subunit.</text>
</comment>
<dbReference type="InterPro" id="IPR008283">
    <property type="entry name" value="Peptidase_M17_N"/>
</dbReference>
<dbReference type="InterPro" id="IPR011356">
    <property type="entry name" value="Leucine_aapep/pepB"/>
</dbReference>